<comment type="caution">
    <text evidence="1">The sequence shown here is derived from an EMBL/GenBank/DDBJ whole genome shotgun (WGS) entry which is preliminary data.</text>
</comment>
<dbReference type="AlphaFoldDB" id="A0A6L2NP08"/>
<name>A0A6L2NP08_TANCI</name>
<sequence length="157" mass="18797">MTKVDEIQNYVDARYICPHEAAWRIFNFIQLNFRNEWVPFVKSVTNLADDDYKRLQYKTMHEAVIKDVERAFGVLKKKWAILASPAQAYIKEKLTNIMYTCIILHNMIIKDCKEAISPKWYPEEEHQPDDLLRSDEQRYRVIRSEFGVRSDLEYETD</sequence>
<dbReference type="PANTHER" id="PTHR47150">
    <property type="entry name" value="OS12G0169200 PROTEIN"/>
    <property type="match status" value="1"/>
</dbReference>
<evidence type="ECO:0000313" key="1">
    <source>
        <dbReference type="EMBL" id="GEU87880.1"/>
    </source>
</evidence>
<dbReference type="EMBL" id="BKCJ010009631">
    <property type="protein sequence ID" value="GEU87880.1"/>
    <property type="molecule type" value="Genomic_DNA"/>
</dbReference>
<dbReference type="InterPro" id="IPR006912">
    <property type="entry name" value="Harbinger_derived_prot"/>
</dbReference>
<organism evidence="1">
    <name type="scientific">Tanacetum cinerariifolium</name>
    <name type="common">Dalmatian daisy</name>
    <name type="synonym">Chrysanthemum cinerariifolium</name>
    <dbReference type="NCBI Taxonomy" id="118510"/>
    <lineage>
        <taxon>Eukaryota</taxon>
        <taxon>Viridiplantae</taxon>
        <taxon>Streptophyta</taxon>
        <taxon>Embryophyta</taxon>
        <taxon>Tracheophyta</taxon>
        <taxon>Spermatophyta</taxon>
        <taxon>Magnoliopsida</taxon>
        <taxon>eudicotyledons</taxon>
        <taxon>Gunneridae</taxon>
        <taxon>Pentapetalae</taxon>
        <taxon>asterids</taxon>
        <taxon>campanulids</taxon>
        <taxon>Asterales</taxon>
        <taxon>Asteraceae</taxon>
        <taxon>Asteroideae</taxon>
        <taxon>Anthemideae</taxon>
        <taxon>Anthemidinae</taxon>
        <taxon>Tanacetum</taxon>
    </lineage>
</organism>
<proteinExistence type="predicted"/>
<accession>A0A6L2NP08</accession>
<dbReference type="Pfam" id="PF04827">
    <property type="entry name" value="Plant_tran"/>
    <property type="match status" value="1"/>
</dbReference>
<protein>
    <submittedName>
        <fullName evidence="1">Protein ALP1-like</fullName>
    </submittedName>
</protein>
<dbReference type="PANTHER" id="PTHR47150:SF5">
    <property type="entry name" value="OS07G0546750 PROTEIN"/>
    <property type="match status" value="1"/>
</dbReference>
<reference evidence="1" key="1">
    <citation type="journal article" date="2019" name="Sci. Rep.">
        <title>Draft genome of Tanacetum cinerariifolium, the natural source of mosquito coil.</title>
        <authorList>
            <person name="Yamashiro T."/>
            <person name="Shiraishi A."/>
            <person name="Satake H."/>
            <person name="Nakayama K."/>
        </authorList>
    </citation>
    <scope>NUCLEOTIDE SEQUENCE</scope>
</reference>
<gene>
    <name evidence="1" type="ORF">Tci_059858</name>
</gene>